<protein>
    <submittedName>
        <fullName evidence="8">DNA internalization-related competence protein ComEC/Rec2</fullName>
    </submittedName>
</protein>
<reference evidence="8" key="1">
    <citation type="journal article" date="2021" name="PeerJ">
        <title>Extensive microbial diversity within the chicken gut microbiome revealed by metagenomics and culture.</title>
        <authorList>
            <person name="Gilroy R."/>
            <person name="Ravi A."/>
            <person name="Getino M."/>
            <person name="Pursley I."/>
            <person name="Horton D.L."/>
            <person name="Alikhan N.F."/>
            <person name="Baker D."/>
            <person name="Gharbi K."/>
            <person name="Hall N."/>
            <person name="Watson M."/>
            <person name="Adriaenssens E.M."/>
            <person name="Foster-Nyarko E."/>
            <person name="Jarju S."/>
            <person name="Secka A."/>
            <person name="Antonio M."/>
            <person name="Oren A."/>
            <person name="Chaudhuri R.R."/>
            <person name="La Ragione R."/>
            <person name="Hildebrand F."/>
            <person name="Pallen M.J."/>
        </authorList>
    </citation>
    <scope>NUCLEOTIDE SEQUENCE</scope>
    <source>
        <strain evidence="8">ChiGjej2B2-7701</strain>
    </source>
</reference>
<dbReference type="Proteomes" id="UP000746751">
    <property type="component" value="Unassembled WGS sequence"/>
</dbReference>
<dbReference type="AlphaFoldDB" id="A0A921LTH9"/>
<evidence type="ECO:0000256" key="6">
    <source>
        <dbReference type="SAM" id="Phobius"/>
    </source>
</evidence>
<dbReference type="EMBL" id="DYVF01000047">
    <property type="protein sequence ID" value="HJG31333.1"/>
    <property type="molecule type" value="Genomic_DNA"/>
</dbReference>
<dbReference type="Gene3D" id="3.60.15.10">
    <property type="entry name" value="Ribonuclease Z/Hydroxyacylglutathione hydrolase-like"/>
    <property type="match status" value="1"/>
</dbReference>
<dbReference type="GO" id="GO:0030420">
    <property type="term" value="P:establishment of competence for transformation"/>
    <property type="evidence" value="ECO:0007669"/>
    <property type="project" value="InterPro"/>
</dbReference>
<feature type="domain" description="Metallo-beta-lactamase" evidence="7">
    <location>
        <begin position="538"/>
        <end position="726"/>
    </location>
</feature>
<dbReference type="CDD" id="cd07731">
    <property type="entry name" value="ComA-like_MBL-fold"/>
    <property type="match status" value="1"/>
</dbReference>
<evidence type="ECO:0000313" key="9">
    <source>
        <dbReference type="Proteomes" id="UP000746751"/>
    </source>
</evidence>
<evidence type="ECO:0000256" key="2">
    <source>
        <dbReference type="ARBA" id="ARBA00022475"/>
    </source>
</evidence>
<keyword evidence="4 6" id="KW-1133">Transmembrane helix</keyword>
<feature type="transmembrane region" description="Helical" evidence="6">
    <location>
        <begin position="49"/>
        <end position="72"/>
    </location>
</feature>
<reference evidence="8" key="2">
    <citation type="submission" date="2021-09" db="EMBL/GenBank/DDBJ databases">
        <authorList>
            <person name="Gilroy R."/>
        </authorList>
    </citation>
    <scope>NUCLEOTIDE SEQUENCE</scope>
    <source>
        <strain evidence="8">ChiGjej2B2-7701</strain>
    </source>
</reference>
<feature type="transmembrane region" description="Helical" evidence="6">
    <location>
        <begin position="388"/>
        <end position="408"/>
    </location>
</feature>
<dbReference type="InterPro" id="IPR052159">
    <property type="entry name" value="Competence_DNA_uptake"/>
</dbReference>
<dbReference type="InterPro" id="IPR004477">
    <property type="entry name" value="ComEC_N"/>
</dbReference>
<evidence type="ECO:0000259" key="7">
    <source>
        <dbReference type="SMART" id="SM00849"/>
    </source>
</evidence>
<proteinExistence type="predicted"/>
<feature type="transmembrane region" description="Helical" evidence="6">
    <location>
        <begin position="355"/>
        <end position="376"/>
    </location>
</feature>
<dbReference type="NCBIfam" id="TIGR00361">
    <property type="entry name" value="ComEC_Rec2"/>
    <property type="match status" value="1"/>
</dbReference>
<feature type="transmembrane region" description="Helical" evidence="6">
    <location>
        <begin position="420"/>
        <end position="442"/>
    </location>
</feature>
<dbReference type="Pfam" id="PF03772">
    <property type="entry name" value="Competence"/>
    <property type="match status" value="1"/>
</dbReference>
<dbReference type="SMART" id="SM00849">
    <property type="entry name" value="Lactamase_B"/>
    <property type="match status" value="1"/>
</dbReference>
<feature type="transmembrane region" description="Helical" evidence="6">
    <location>
        <begin position="504"/>
        <end position="526"/>
    </location>
</feature>
<name>A0A921LTH9_9ACTN</name>
<evidence type="ECO:0000256" key="3">
    <source>
        <dbReference type="ARBA" id="ARBA00022692"/>
    </source>
</evidence>
<dbReference type="PROSITE" id="PS51257">
    <property type="entry name" value="PROKAR_LIPOPROTEIN"/>
    <property type="match status" value="1"/>
</dbReference>
<sequence>MRVGAAPADAGLPPRPYVPPLCAGAASACTVCALLLDRAWANRCAGADAWLPITVVAGAVAVGAALVVLSATPFARRADYARAALFWAGILCIASSLSSAIWIQGLQRDGASFAGSASRYRYEVCSDASHGAFGVSFTAEAYDDEGRRACRVRVTAQEAFAAGDVLSLVGRIEPLDDSEWGRSRFMRGEIASVRAVRVTDAVSGGFDPVRALRQAAVDAIDPARSAARALVAGTVCGSVTDLNQTDASDVFSATGLSHLVAVSGSHLALISAFVSKLLDRIGCSRTARFAVVGALSVAYVLFTGCAPSAVRSAIMVCLAMTAQGAGRRGHGISALALAVCGFVLMWPGVVFDLGFQLSAMSVLFISLFGTYVAHLLRRTGLPRVLADPLSLTLVAQWATLPLTLPVFGELSLVAPAANLVVGPLMSALLVCGLALVWPCIAFPPPCALMAIPEALANISIFAAELLASVPFASVRVSAEGPMMAIPYAVAAAVYVRWPDPKRWQLLVGASLAAGSCGCWLACWQVFAPPAITVLDVGQADSILVRDGSQTLLVDAGVDEATAEALARNHVLQLDAVLITHWDQDHWGGLPDVLATVKVDRILVARGAAARVPSELLDLLPCACTELSAGDRISVGGYTCDVVWPREEVAGEENADSVVLDVSYAGPAGSYSMLLTGDTEVDQELAYADAVGTVDILKLGHHGSAASVDEEVLDLLDPSVAVASAGKDNAYGHPDPACVQAVERHGAAFACTKDAGDLVVEPHDGGFRVRARGVSG</sequence>
<dbReference type="PANTHER" id="PTHR30619">
    <property type="entry name" value="DNA INTERNALIZATION/COMPETENCE PROTEIN COMEC/REC2"/>
    <property type="match status" value="1"/>
</dbReference>
<organism evidence="8 9">
    <name type="scientific">Collinsella ihumii</name>
    <dbReference type="NCBI Taxonomy" id="1720204"/>
    <lineage>
        <taxon>Bacteria</taxon>
        <taxon>Bacillati</taxon>
        <taxon>Actinomycetota</taxon>
        <taxon>Coriobacteriia</taxon>
        <taxon>Coriobacteriales</taxon>
        <taxon>Coriobacteriaceae</taxon>
        <taxon>Collinsella</taxon>
    </lineage>
</organism>
<evidence type="ECO:0000256" key="4">
    <source>
        <dbReference type="ARBA" id="ARBA00022989"/>
    </source>
</evidence>
<dbReference type="PANTHER" id="PTHR30619:SF7">
    <property type="entry name" value="BETA-LACTAMASE DOMAIN PROTEIN"/>
    <property type="match status" value="1"/>
</dbReference>
<feature type="transmembrane region" description="Helical" evidence="6">
    <location>
        <begin position="84"/>
        <end position="103"/>
    </location>
</feature>
<dbReference type="InterPro" id="IPR001279">
    <property type="entry name" value="Metallo-B-lactamas"/>
</dbReference>
<feature type="transmembrane region" description="Helical" evidence="6">
    <location>
        <begin position="480"/>
        <end position="497"/>
    </location>
</feature>
<comment type="subcellular location">
    <subcellularLocation>
        <location evidence="1">Cell membrane</location>
        <topology evidence="1">Multi-pass membrane protein</topology>
    </subcellularLocation>
</comment>
<dbReference type="InterPro" id="IPR036866">
    <property type="entry name" value="RibonucZ/Hydroxyglut_hydro"/>
</dbReference>
<dbReference type="Pfam" id="PF00753">
    <property type="entry name" value="Lactamase_B"/>
    <property type="match status" value="1"/>
</dbReference>
<dbReference type="SUPFAM" id="SSF56281">
    <property type="entry name" value="Metallo-hydrolase/oxidoreductase"/>
    <property type="match status" value="1"/>
</dbReference>
<feature type="transmembrane region" description="Helical" evidence="6">
    <location>
        <begin position="454"/>
        <end position="474"/>
    </location>
</feature>
<gene>
    <name evidence="8" type="ORF">K8U80_08050</name>
</gene>
<dbReference type="NCBIfam" id="TIGR00360">
    <property type="entry name" value="ComEC_N-term"/>
    <property type="match status" value="1"/>
</dbReference>
<keyword evidence="2" id="KW-1003">Cell membrane</keyword>
<accession>A0A921LTH9</accession>
<dbReference type="InterPro" id="IPR035681">
    <property type="entry name" value="ComA-like_MBL"/>
</dbReference>
<dbReference type="GO" id="GO:0005886">
    <property type="term" value="C:plasma membrane"/>
    <property type="evidence" value="ECO:0007669"/>
    <property type="project" value="UniProtKB-SubCell"/>
</dbReference>
<feature type="transmembrane region" description="Helical" evidence="6">
    <location>
        <begin position="331"/>
        <end position="349"/>
    </location>
</feature>
<evidence type="ECO:0000313" key="8">
    <source>
        <dbReference type="EMBL" id="HJG31333.1"/>
    </source>
</evidence>
<keyword evidence="3 6" id="KW-0812">Transmembrane</keyword>
<comment type="caution">
    <text evidence="8">The sequence shown here is derived from an EMBL/GenBank/DDBJ whole genome shotgun (WGS) entry which is preliminary data.</text>
</comment>
<feature type="transmembrane region" description="Helical" evidence="6">
    <location>
        <begin position="287"/>
        <end position="310"/>
    </location>
</feature>
<evidence type="ECO:0000256" key="5">
    <source>
        <dbReference type="ARBA" id="ARBA00023136"/>
    </source>
</evidence>
<dbReference type="InterPro" id="IPR004797">
    <property type="entry name" value="Competence_ComEC/Rec2"/>
</dbReference>
<keyword evidence="5 6" id="KW-0472">Membrane</keyword>
<evidence type="ECO:0000256" key="1">
    <source>
        <dbReference type="ARBA" id="ARBA00004651"/>
    </source>
</evidence>